<name>A0A376BVC9_9NEIS</name>
<protein>
    <submittedName>
        <fullName evidence="1">Uncharacterized protein</fullName>
    </submittedName>
</protein>
<proteinExistence type="predicted"/>
<dbReference type="STRING" id="1120980.GCA_000745955_02574"/>
<dbReference type="AlphaFoldDB" id="A0A376BVC9"/>
<accession>A0A376BVC9</accession>
<dbReference type="OrthoDB" id="8616144at2"/>
<reference evidence="1 2" key="1">
    <citation type="submission" date="2018-06" db="EMBL/GenBank/DDBJ databases">
        <authorList>
            <consortium name="Pathogen Informatics"/>
            <person name="Doyle S."/>
        </authorList>
    </citation>
    <scope>NUCLEOTIDE SEQUENCE [LARGE SCALE GENOMIC DNA]</scope>
    <source>
        <strain evidence="1 2">NCTC10283</strain>
    </source>
</reference>
<organism evidence="1 2">
    <name type="scientific">Alysiella crassa</name>
    <dbReference type="NCBI Taxonomy" id="153491"/>
    <lineage>
        <taxon>Bacteria</taxon>
        <taxon>Pseudomonadati</taxon>
        <taxon>Pseudomonadota</taxon>
        <taxon>Betaproteobacteria</taxon>
        <taxon>Neisseriales</taxon>
        <taxon>Neisseriaceae</taxon>
        <taxon>Alysiella</taxon>
    </lineage>
</organism>
<dbReference type="Proteomes" id="UP000254209">
    <property type="component" value="Unassembled WGS sequence"/>
</dbReference>
<keyword evidence="2" id="KW-1185">Reference proteome</keyword>
<dbReference type="RefSeq" id="WP_147293719.1">
    <property type="nucleotide sequence ID" value="NZ_UFSO01000003.1"/>
</dbReference>
<evidence type="ECO:0000313" key="1">
    <source>
        <dbReference type="EMBL" id="SSY80773.1"/>
    </source>
</evidence>
<gene>
    <name evidence="1" type="ORF">NCTC10283_02334</name>
</gene>
<evidence type="ECO:0000313" key="2">
    <source>
        <dbReference type="Proteomes" id="UP000254209"/>
    </source>
</evidence>
<dbReference type="EMBL" id="UFSO01000003">
    <property type="protein sequence ID" value="SSY80773.1"/>
    <property type="molecule type" value="Genomic_DNA"/>
</dbReference>
<sequence length="141" mass="15148">MNNVKKGVLGTIGAGCLAVGGFFWDNGGKDVAKDMTKTAINHAAPEIKALIPEPLKAGLLNNEISPEKSNEFQTAYEQCHEQTANNPKINLSDVVAVYDANITCLLVQKNQGATLDKIAENNPELKQTLAEIRQKLSSTSP</sequence>